<keyword evidence="2" id="KW-1185">Reference proteome</keyword>
<gene>
    <name evidence="1" type="ORF">EVAR_18554_1</name>
</gene>
<dbReference type="Proteomes" id="UP000299102">
    <property type="component" value="Unassembled WGS sequence"/>
</dbReference>
<accession>A0A4C1V4A4</accession>
<organism evidence="1 2">
    <name type="scientific">Eumeta variegata</name>
    <name type="common">Bagworm moth</name>
    <name type="synonym">Eumeta japonica</name>
    <dbReference type="NCBI Taxonomy" id="151549"/>
    <lineage>
        <taxon>Eukaryota</taxon>
        <taxon>Metazoa</taxon>
        <taxon>Ecdysozoa</taxon>
        <taxon>Arthropoda</taxon>
        <taxon>Hexapoda</taxon>
        <taxon>Insecta</taxon>
        <taxon>Pterygota</taxon>
        <taxon>Neoptera</taxon>
        <taxon>Endopterygota</taxon>
        <taxon>Lepidoptera</taxon>
        <taxon>Glossata</taxon>
        <taxon>Ditrysia</taxon>
        <taxon>Tineoidea</taxon>
        <taxon>Psychidae</taxon>
        <taxon>Oiketicinae</taxon>
        <taxon>Eumeta</taxon>
    </lineage>
</organism>
<dbReference type="EMBL" id="BGZK01000269">
    <property type="protein sequence ID" value="GBP33075.1"/>
    <property type="molecule type" value="Genomic_DNA"/>
</dbReference>
<comment type="caution">
    <text evidence="1">The sequence shown here is derived from an EMBL/GenBank/DDBJ whole genome shotgun (WGS) entry which is preliminary data.</text>
</comment>
<evidence type="ECO:0000313" key="1">
    <source>
        <dbReference type="EMBL" id="GBP33075.1"/>
    </source>
</evidence>
<protein>
    <submittedName>
        <fullName evidence="1">Uncharacterized protein</fullName>
    </submittedName>
</protein>
<proteinExistence type="predicted"/>
<evidence type="ECO:0000313" key="2">
    <source>
        <dbReference type="Proteomes" id="UP000299102"/>
    </source>
</evidence>
<reference evidence="1 2" key="1">
    <citation type="journal article" date="2019" name="Commun. Biol.">
        <title>The bagworm genome reveals a unique fibroin gene that provides high tensile strength.</title>
        <authorList>
            <person name="Kono N."/>
            <person name="Nakamura H."/>
            <person name="Ohtoshi R."/>
            <person name="Tomita M."/>
            <person name="Numata K."/>
            <person name="Arakawa K."/>
        </authorList>
    </citation>
    <scope>NUCLEOTIDE SEQUENCE [LARGE SCALE GENOMIC DNA]</scope>
</reference>
<sequence length="107" mass="11784">MSGEDHPLSDGSPVRLPLDYAIRNIALYLLYSTKQPVARQHTYTVTNHNIYSDNVEISVIDNGPCASHARYRRTAVVIKRCAGAPVKVSRTPTAGANAHVRRECNVP</sequence>
<dbReference type="AlphaFoldDB" id="A0A4C1V4A4"/>
<name>A0A4C1V4A4_EUMVA</name>